<dbReference type="STRING" id="525146.Ddes_0247"/>
<name>B8J325_DESDA</name>
<accession>B8J325</accession>
<evidence type="ECO:0000313" key="1">
    <source>
        <dbReference type="EMBL" id="ACL48162.1"/>
    </source>
</evidence>
<protein>
    <submittedName>
        <fullName evidence="1">Prophage PSPPH06, putative tail tube protein</fullName>
    </submittedName>
</protein>
<organism evidence="1">
    <name type="scientific">Desulfovibrio desulfuricans (strain ATCC 27774 / DSM 6949 / MB)</name>
    <dbReference type="NCBI Taxonomy" id="525146"/>
    <lineage>
        <taxon>Bacteria</taxon>
        <taxon>Pseudomonadati</taxon>
        <taxon>Thermodesulfobacteriota</taxon>
        <taxon>Desulfovibrionia</taxon>
        <taxon>Desulfovibrionales</taxon>
        <taxon>Desulfovibrionaceae</taxon>
        <taxon>Desulfovibrio</taxon>
    </lineage>
</organism>
<dbReference type="InterPro" id="IPR019708">
    <property type="entry name" value="Phage_HP1_Orf24"/>
</dbReference>
<sequence>MSRQRIGAKDFDITIGDLSLSVSQATLGITDNIEVAKDKGVPNGWVAGDVGAEGDMDLDALGVSILSEAAASAGSWRELPEFDMLFFAKAASGEEMKVEAFGCKLKVESLLTINANEGASKHTTKVKFLVTSPDFVHINGVPYLGASETEGIVTPS</sequence>
<dbReference type="eggNOG" id="ENOG502ZBYB">
    <property type="taxonomic scope" value="Bacteria"/>
</dbReference>
<proteinExistence type="predicted"/>
<dbReference type="KEGG" id="dds:Ddes_0247"/>
<reference evidence="1" key="1">
    <citation type="submission" date="2009-01" db="EMBL/GenBank/DDBJ databases">
        <title>Complete sequence of Desulfovibrio desulfuricans subsp. desulfuricans str. ATCC 27774.</title>
        <authorList>
            <consortium name="US DOE Joint Genome Institute"/>
            <person name="Lucas S."/>
            <person name="Copeland A."/>
            <person name="Lapidus A."/>
            <person name="Glavina del Rio T."/>
            <person name="Tice H."/>
            <person name="Bruce D."/>
            <person name="Goodwin L."/>
            <person name="Pitluck S."/>
            <person name="Sims D."/>
            <person name="Lu M."/>
            <person name="Kiss H."/>
            <person name="Meineke L."/>
            <person name="Brettin T."/>
            <person name="Detter J.C."/>
            <person name="Han C."/>
            <person name="Larimer F."/>
            <person name="Land M."/>
            <person name="Hauser L."/>
            <person name="Kyrpides N."/>
            <person name="Ovchinnikova G."/>
            <person name="Hazen T.C."/>
        </authorList>
    </citation>
    <scope>NUCLEOTIDE SEQUENCE [LARGE SCALE GENOMIC DNA]</scope>
    <source>
        <strain evidence="1">ATCC 27774</strain>
    </source>
</reference>
<dbReference type="Pfam" id="PF10772">
    <property type="entry name" value="Phage_HP1_Orf24"/>
    <property type="match status" value="1"/>
</dbReference>
<gene>
    <name evidence="1" type="ordered locus">Ddes_0247</name>
</gene>
<dbReference type="AlphaFoldDB" id="B8J325"/>
<dbReference type="EMBL" id="CP001358">
    <property type="protein sequence ID" value="ACL48162.1"/>
    <property type="molecule type" value="Genomic_DNA"/>
</dbReference>
<dbReference type="HOGENOM" id="CLU_146706_0_0_7"/>